<evidence type="ECO:0000313" key="2">
    <source>
        <dbReference type="Proteomes" id="UP000011115"/>
    </source>
</evidence>
<evidence type="ECO:0000313" key="1">
    <source>
        <dbReference type="EnsemblPlants" id="PGSC0003DMT400089772"/>
    </source>
</evidence>
<proteinExistence type="predicted"/>
<keyword evidence="2" id="KW-1185">Reference proteome</keyword>
<organism evidence="1 2">
    <name type="scientific">Solanum tuberosum</name>
    <name type="common">Potato</name>
    <dbReference type="NCBI Taxonomy" id="4113"/>
    <lineage>
        <taxon>Eukaryota</taxon>
        <taxon>Viridiplantae</taxon>
        <taxon>Streptophyta</taxon>
        <taxon>Embryophyta</taxon>
        <taxon>Tracheophyta</taxon>
        <taxon>Spermatophyta</taxon>
        <taxon>Magnoliopsida</taxon>
        <taxon>eudicotyledons</taxon>
        <taxon>Gunneridae</taxon>
        <taxon>Pentapetalae</taxon>
        <taxon>asterids</taxon>
        <taxon>lamiids</taxon>
        <taxon>Solanales</taxon>
        <taxon>Solanaceae</taxon>
        <taxon>Solanoideae</taxon>
        <taxon>Solaneae</taxon>
        <taxon>Solanum</taxon>
    </lineage>
</organism>
<dbReference type="Proteomes" id="UP000011115">
    <property type="component" value="Unassembled WGS sequence"/>
</dbReference>
<dbReference type="PaxDb" id="4113-PGSC0003DMT400089772"/>
<dbReference type="EnsemblPlants" id="PGSC0003DMT400089772">
    <property type="protein sequence ID" value="PGSC0003DMT400089772"/>
    <property type="gene ID" value="PGSC0003DMG400039343"/>
</dbReference>
<name>M1DIW3_SOLTU</name>
<dbReference type="AlphaFoldDB" id="M1DIW3"/>
<reference evidence="2" key="1">
    <citation type="journal article" date="2011" name="Nature">
        <title>Genome sequence and analysis of the tuber crop potato.</title>
        <authorList>
            <consortium name="The Potato Genome Sequencing Consortium"/>
        </authorList>
    </citation>
    <scope>NUCLEOTIDE SEQUENCE [LARGE SCALE GENOMIC DNA]</scope>
    <source>
        <strain evidence="2">cv. DM1-3 516 R44</strain>
    </source>
</reference>
<protein>
    <submittedName>
        <fullName evidence="1">Gag-pol polyprotein</fullName>
    </submittedName>
</protein>
<dbReference type="Gramene" id="PGSC0003DMT400089772">
    <property type="protein sequence ID" value="PGSC0003DMT400089772"/>
    <property type="gene ID" value="PGSC0003DMG400039343"/>
</dbReference>
<dbReference type="InParanoid" id="M1DIW3"/>
<reference evidence="1" key="2">
    <citation type="submission" date="2015-06" db="UniProtKB">
        <authorList>
            <consortium name="EnsemblPlants"/>
        </authorList>
    </citation>
    <scope>IDENTIFICATION</scope>
    <source>
        <strain evidence="1">DM1-3 516 R44</strain>
    </source>
</reference>
<accession>M1DIW3</accession>
<dbReference type="HOGENOM" id="CLU_1868759_0_0_1"/>
<sequence length="137" mass="15738">MITLTKTPKISKFRVLSRRVVWHKGSFATYYVFSRECLIWNRVMGAHPPSRATSKGATLGVGGGSNHLYAMSSRQDQENSLDVVTCIWIEKQRKDTNKQKGTKQAERMNKGSLVIAKFTWRITERLFDRLKFQCAKP</sequence>